<sequence length="213" mass="23879">MNLSMFVCVVLGVVVISVIDVVAFLALCTQTPLQRCKEDLTRAAHEWDLSVAAFQTLVALETCTNQQGLKQYLVAQGLVDSAHGVHRHLYTSAKTRNGSMTAQAHAKILPKLHPHRMLGDCLTESRSIAMQGPPSMPKTMRHLPLTPPPTCCHHKSDFLDDPDEEIVYFYSQWPKAFTDKLIELLCRPTPPQKNWARDLDNEVIIISPRLTVK</sequence>
<dbReference type="AlphaFoldDB" id="A0AA39PW61"/>
<gene>
    <name evidence="1" type="ORF">IW261DRAFT_1556840</name>
</gene>
<comment type="caution">
    <text evidence="1">The sequence shown here is derived from an EMBL/GenBank/DDBJ whole genome shotgun (WGS) entry which is preliminary data.</text>
</comment>
<keyword evidence="2" id="KW-1185">Reference proteome</keyword>
<evidence type="ECO:0000313" key="1">
    <source>
        <dbReference type="EMBL" id="KAK0491688.1"/>
    </source>
</evidence>
<reference evidence="1" key="1">
    <citation type="submission" date="2023-06" db="EMBL/GenBank/DDBJ databases">
        <authorList>
            <consortium name="Lawrence Berkeley National Laboratory"/>
            <person name="Ahrendt S."/>
            <person name="Sahu N."/>
            <person name="Indic B."/>
            <person name="Wong-Bajracharya J."/>
            <person name="Merenyi Z."/>
            <person name="Ke H.-M."/>
            <person name="Monk M."/>
            <person name="Kocsube S."/>
            <person name="Drula E."/>
            <person name="Lipzen A."/>
            <person name="Balint B."/>
            <person name="Henrissat B."/>
            <person name="Andreopoulos B."/>
            <person name="Martin F.M."/>
            <person name="Harder C.B."/>
            <person name="Rigling D."/>
            <person name="Ford K.L."/>
            <person name="Foster G.D."/>
            <person name="Pangilinan J."/>
            <person name="Papanicolaou A."/>
            <person name="Barry K."/>
            <person name="LaButti K."/>
            <person name="Viragh M."/>
            <person name="Koriabine M."/>
            <person name="Yan M."/>
            <person name="Riley R."/>
            <person name="Champramary S."/>
            <person name="Plett K.L."/>
            <person name="Tsai I.J."/>
            <person name="Slot J."/>
            <person name="Sipos G."/>
            <person name="Plett J."/>
            <person name="Nagy L.G."/>
            <person name="Grigoriev I.V."/>
        </authorList>
    </citation>
    <scope>NUCLEOTIDE SEQUENCE</scope>
    <source>
        <strain evidence="1">ICMP 16352</strain>
    </source>
</reference>
<protein>
    <submittedName>
        <fullName evidence="1">Uncharacterized protein</fullName>
    </submittedName>
</protein>
<accession>A0AA39PW61</accession>
<dbReference type="EMBL" id="JAUEPR010000001">
    <property type="protein sequence ID" value="KAK0491688.1"/>
    <property type="molecule type" value="Genomic_DNA"/>
</dbReference>
<proteinExistence type="predicted"/>
<organism evidence="1 2">
    <name type="scientific">Armillaria novae-zelandiae</name>
    <dbReference type="NCBI Taxonomy" id="153914"/>
    <lineage>
        <taxon>Eukaryota</taxon>
        <taxon>Fungi</taxon>
        <taxon>Dikarya</taxon>
        <taxon>Basidiomycota</taxon>
        <taxon>Agaricomycotina</taxon>
        <taxon>Agaricomycetes</taxon>
        <taxon>Agaricomycetidae</taxon>
        <taxon>Agaricales</taxon>
        <taxon>Marasmiineae</taxon>
        <taxon>Physalacriaceae</taxon>
        <taxon>Armillaria</taxon>
    </lineage>
</organism>
<dbReference type="Proteomes" id="UP001175227">
    <property type="component" value="Unassembled WGS sequence"/>
</dbReference>
<name>A0AA39PW61_9AGAR</name>
<evidence type="ECO:0000313" key="2">
    <source>
        <dbReference type="Proteomes" id="UP001175227"/>
    </source>
</evidence>